<accession>A0A7C5L2W9</accession>
<organism evidence="2">
    <name type="scientific">Aquifex aeolicus</name>
    <dbReference type="NCBI Taxonomy" id="63363"/>
    <lineage>
        <taxon>Bacteria</taxon>
        <taxon>Pseudomonadati</taxon>
        <taxon>Aquificota</taxon>
        <taxon>Aquificia</taxon>
        <taxon>Aquificales</taxon>
        <taxon>Aquificaceae</taxon>
        <taxon>Aquifex</taxon>
    </lineage>
</organism>
<comment type="similarity">
    <text evidence="1">Belongs to the bactofilin family.</text>
</comment>
<name>A0A7C5L2W9_AQUAO</name>
<dbReference type="AlphaFoldDB" id="A0A7C5L2W9"/>
<gene>
    <name evidence="2" type="ORF">ENJ61_05320</name>
</gene>
<reference evidence="2" key="1">
    <citation type="journal article" date="2020" name="mSystems">
        <title>Genome- and Community-Level Interaction Insights into Carbon Utilization and Element Cycling Functions of Hydrothermarchaeota in Hydrothermal Sediment.</title>
        <authorList>
            <person name="Zhou Z."/>
            <person name="Liu Y."/>
            <person name="Xu W."/>
            <person name="Pan J."/>
            <person name="Luo Z.H."/>
            <person name="Li M."/>
        </authorList>
    </citation>
    <scope>NUCLEOTIDE SEQUENCE [LARGE SCALE GENOMIC DNA]</scope>
    <source>
        <strain evidence="2">HyVt-501</strain>
    </source>
</reference>
<comment type="caution">
    <text evidence="2">The sequence shown here is derived from an EMBL/GenBank/DDBJ whole genome shotgun (WGS) entry which is preliminary data.</text>
</comment>
<evidence type="ECO:0000313" key="2">
    <source>
        <dbReference type="EMBL" id="HHJ64312.1"/>
    </source>
</evidence>
<dbReference type="Proteomes" id="UP000885792">
    <property type="component" value="Unassembled WGS sequence"/>
</dbReference>
<dbReference type="PANTHER" id="PTHR35024:SF4">
    <property type="entry name" value="POLYMER-FORMING CYTOSKELETAL PROTEIN"/>
    <property type="match status" value="1"/>
</dbReference>
<protein>
    <submittedName>
        <fullName evidence="2">Polymer-forming cytoskeletal protein</fullName>
    </submittedName>
</protein>
<dbReference type="EMBL" id="DRNB01000191">
    <property type="protein sequence ID" value="HHJ64312.1"/>
    <property type="molecule type" value="Genomic_DNA"/>
</dbReference>
<sequence>MFGGKKEFKPVESSDVSTLIGEGCIFEGNLNLSTSTRIDGKVKGNIKSEGMLIIGESGSVEGDIHCTEILIHGTVTGNIEAKRIELKKGASLNGDVRAETFVVEEGAIYNGHCTMGSAPISSPSAFELPE</sequence>
<proteinExistence type="inferred from homology"/>
<evidence type="ECO:0000256" key="1">
    <source>
        <dbReference type="ARBA" id="ARBA00044755"/>
    </source>
</evidence>
<dbReference type="PANTHER" id="PTHR35024">
    <property type="entry name" value="HYPOTHETICAL CYTOSOLIC PROTEIN"/>
    <property type="match status" value="1"/>
</dbReference>
<dbReference type="InterPro" id="IPR007607">
    <property type="entry name" value="BacA/B"/>
</dbReference>
<dbReference type="Pfam" id="PF04519">
    <property type="entry name" value="Bactofilin"/>
    <property type="match status" value="1"/>
</dbReference>